<dbReference type="PANTHER" id="PTHR42928:SF5">
    <property type="entry name" value="BLR1237 PROTEIN"/>
    <property type="match status" value="1"/>
</dbReference>
<evidence type="ECO:0000313" key="4">
    <source>
        <dbReference type="Proteomes" id="UP001523392"/>
    </source>
</evidence>
<feature type="chain" id="PRO_5045248460" evidence="2">
    <location>
        <begin position="25"/>
        <end position="93"/>
    </location>
</feature>
<dbReference type="InterPro" id="IPR005064">
    <property type="entry name" value="BUG"/>
</dbReference>
<evidence type="ECO:0000313" key="3">
    <source>
        <dbReference type="EMBL" id="MCO6419864.1"/>
    </source>
</evidence>
<comment type="caution">
    <text evidence="3">The sequence shown here is derived from an EMBL/GenBank/DDBJ whole genome shotgun (WGS) entry which is preliminary data.</text>
</comment>
<comment type="similarity">
    <text evidence="1">Belongs to the UPF0065 (bug) family.</text>
</comment>
<name>A0ABT1DF78_9PROT</name>
<dbReference type="PANTHER" id="PTHR42928">
    <property type="entry name" value="TRICARBOXYLATE-BINDING PROTEIN"/>
    <property type="match status" value="1"/>
</dbReference>
<gene>
    <name evidence="3" type="ORF">JYK14_27420</name>
</gene>
<dbReference type="Pfam" id="PF03401">
    <property type="entry name" value="TctC"/>
    <property type="match status" value="1"/>
</dbReference>
<dbReference type="Gene3D" id="3.40.190.150">
    <property type="entry name" value="Bordetella uptake gene, domain 1"/>
    <property type="match status" value="1"/>
</dbReference>
<proteinExistence type="inferred from homology"/>
<evidence type="ECO:0000256" key="1">
    <source>
        <dbReference type="ARBA" id="ARBA00006987"/>
    </source>
</evidence>
<evidence type="ECO:0000256" key="2">
    <source>
        <dbReference type="SAM" id="SignalP"/>
    </source>
</evidence>
<sequence length="93" mass="9728">MPARTGRRSLLAAGLAGAAMPALAQQEFPNRPVRFVVPTAAGSGVDLLTRVLADCMGRQTGHTFVVDNRPGAASAIGTQHVARQPPDGYTLLY</sequence>
<protein>
    <submittedName>
        <fullName evidence="3">Tripartite tricarboxylate transporter substrate binding protein</fullName>
    </submittedName>
</protein>
<accession>A0ABT1DF78</accession>
<dbReference type="InterPro" id="IPR042100">
    <property type="entry name" value="Bug_dom1"/>
</dbReference>
<organism evidence="3 4">
    <name type="scientific">Siccirubricoccus soli</name>
    <dbReference type="NCBI Taxonomy" id="2899147"/>
    <lineage>
        <taxon>Bacteria</taxon>
        <taxon>Pseudomonadati</taxon>
        <taxon>Pseudomonadota</taxon>
        <taxon>Alphaproteobacteria</taxon>
        <taxon>Acetobacterales</taxon>
        <taxon>Roseomonadaceae</taxon>
        <taxon>Siccirubricoccus</taxon>
    </lineage>
</organism>
<feature type="non-terminal residue" evidence="3">
    <location>
        <position position="93"/>
    </location>
</feature>
<feature type="signal peptide" evidence="2">
    <location>
        <begin position="1"/>
        <end position="24"/>
    </location>
</feature>
<dbReference type="RefSeq" id="WP_252956541.1">
    <property type="nucleotide sequence ID" value="NZ_JAFIRR010000240.1"/>
</dbReference>
<keyword evidence="2" id="KW-0732">Signal</keyword>
<reference evidence="3 4" key="1">
    <citation type="submission" date="2021-12" db="EMBL/GenBank/DDBJ databases">
        <title>Siccirubricoccus leaddurans sp. nov., a high concentration Zn2+ tolerance bacterium.</title>
        <authorList>
            <person name="Cao Y."/>
        </authorList>
    </citation>
    <scope>NUCLEOTIDE SEQUENCE [LARGE SCALE GENOMIC DNA]</scope>
    <source>
        <strain evidence="3 4">KC 17139</strain>
    </source>
</reference>
<keyword evidence="4" id="KW-1185">Reference proteome</keyword>
<dbReference type="EMBL" id="JAFIRR010000240">
    <property type="protein sequence ID" value="MCO6419864.1"/>
    <property type="molecule type" value="Genomic_DNA"/>
</dbReference>
<dbReference type="Proteomes" id="UP001523392">
    <property type="component" value="Unassembled WGS sequence"/>
</dbReference>